<dbReference type="EMBL" id="UGTS01000005">
    <property type="protein sequence ID" value="SUC38332.1"/>
    <property type="molecule type" value="Genomic_DNA"/>
</dbReference>
<keyword evidence="1" id="KW-0238">DNA-binding</keyword>
<dbReference type="Proteomes" id="UP000254191">
    <property type="component" value="Unassembled WGS sequence"/>
</dbReference>
<evidence type="ECO:0000313" key="2">
    <source>
        <dbReference type="Proteomes" id="UP000254191"/>
    </source>
</evidence>
<gene>
    <name evidence="1" type="ORF">NCTC11938_02599</name>
</gene>
<name>A0A379GBN0_PROMI</name>
<accession>A0A379GBN0</accession>
<dbReference type="GO" id="GO:0003677">
    <property type="term" value="F:DNA binding"/>
    <property type="evidence" value="ECO:0007669"/>
    <property type="project" value="UniProtKB-KW"/>
</dbReference>
<organism evidence="1 2">
    <name type="scientific">Proteus mirabilis</name>
    <dbReference type="NCBI Taxonomy" id="584"/>
    <lineage>
        <taxon>Bacteria</taxon>
        <taxon>Pseudomonadati</taxon>
        <taxon>Pseudomonadota</taxon>
        <taxon>Gammaproteobacteria</taxon>
        <taxon>Enterobacterales</taxon>
        <taxon>Morganellaceae</taxon>
        <taxon>Proteus</taxon>
    </lineage>
</organism>
<sequence length="251" mass="29942">MYFFLGFLLFLIVLMVICRIRVLWLARKNTITEKNFKTFKEYNNIEDYEKEAKQAVYATTISKTLFEKCQCLITLRTMLESLHTDYEKYEKVNPLLMELLRKKFTFTYSAFITIYPEPIEESGLERFSLINTKKYCPEHVWKHILKSAIYTNEELDDYFGSQELLPLERMCTDMDLYNEFKGTVLFDEVIGCYVNEENEGSQIFDNEVYSVTEEQLRQWLDEELAFLSYVTEGLLNICIEYIRKENGIIRV</sequence>
<protein>
    <submittedName>
        <fullName evidence="1">DNA-binding protein</fullName>
    </submittedName>
</protein>
<dbReference type="AlphaFoldDB" id="A0A379GBN0"/>
<reference evidence="1 2" key="1">
    <citation type="submission" date="2018-06" db="EMBL/GenBank/DDBJ databases">
        <authorList>
            <consortium name="Pathogen Informatics"/>
            <person name="Doyle S."/>
        </authorList>
    </citation>
    <scope>NUCLEOTIDE SEQUENCE [LARGE SCALE GENOMIC DNA]</scope>
    <source>
        <strain evidence="1 2">NCTC11938</strain>
    </source>
</reference>
<proteinExistence type="predicted"/>
<evidence type="ECO:0000313" key="1">
    <source>
        <dbReference type="EMBL" id="SUC38332.1"/>
    </source>
</evidence>